<organism evidence="3 4">
    <name type="scientific">Thalassiosira oceanica</name>
    <name type="common">Marine diatom</name>
    <dbReference type="NCBI Taxonomy" id="159749"/>
    <lineage>
        <taxon>Eukaryota</taxon>
        <taxon>Sar</taxon>
        <taxon>Stramenopiles</taxon>
        <taxon>Ochrophyta</taxon>
        <taxon>Bacillariophyta</taxon>
        <taxon>Coscinodiscophyceae</taxon>
        <taxon>Thalassiosirophycidae</taxon>
        <taxon>Thalassiosirales</taxon>
        <taxon>Thalassiosiraceae</taxon>
        <taxon>Thalassiosira</taxon>
    </lineage>
</organism>
<evidence type="ECO:0000313" key="3">
    <source>
        <dbReference type="EMBL" id="EJK63129.1"/>
    </source>
</evidence>
<name>K0SDU3_THAOC</name>
<evidence type="ECO:0000256" key="1">
    <source>
        <dbReference type="SAM" id="MobiDB-lite"/>
    </source>
</evidence>
<evidence type="ECO:0000313" key="4">
    <source>
        <dbReference type="Proteomes" id="UP000266841"/>
    </source>
</evidence>
<dbReference type="GO" id="GO:0016491">
    <property type="term" value="F:oxidoreductase activity"/>
    <property type="evidence" value="ECO:0007669"/>
    <property type="project" value="InterPro"/>
</dbReference>
<dbReference type="EMBL" id="AGNL01018417">
    <property type="protein sequence ID" value="EJK63129.1"/>
    <property type="molecule type" value="Genomic_DNA"/>
</dbReference>
<dbReference type="SUPFAM" id="SSF48179">
    <property type="entry name" value="6-phosphogluconate dehydrogenase C-terminal domain-like"/>
    <property type="match status" value="1"/>
</dbReference>
<accession>K0SDU3</accession>
<reference evidence="3 4" key="1">
    <citation type="journal article" date="2012" name="Genome Biol.">
        <title>Genome and low-iron response of an oceanic diatom adapted to chronic iron limitation.</title>
        <authorList>
            <person name="Lommer M."/>
            <person name="Specht M."/>
            <person name="Roy A.S."/>
            <person name="Kraemer L."/>
            <person name="Andreson R."/>
            <person name="Gutowska M.A."/>
            <person name="Wolf J."/>
            <person name="Bergner S.V."/>
            <person name="Schilhabel M.B."/>
            <person name="Klostermeier U.C."/>
            <person name="Beiko R.G."/>
            <person name="Rosenstiel P."/>
            <person name="Hippler M."/>
            <person name="Laroche J."/>
        </authorList>
    </citation>
    <scope>NUCLEOTIDE SEQUENCE [LARGE SCALE GENOMIC DNA]</scope>
    <source>
        <strain evidence="3 4">CCMP1005</strain>
    </source>
</reference>
<feature type="region of interest" description="Disordered" evidence="1">
    <location>
        <begin position="114"/>
        <end position="133"/>
    </location>
</feature>
<dbReference type="eggNOG" id="ENOG502T1NF">
    <property type="taxonomic scope" value="Eukaryota"/>
</dbReference>
<dbReference type="Proteomes" id="UP000266841">
    <property type="component" value="Unassembled WGS sequence"/>
</dbReference>
<dbReference type="AlphaFoldDB" id="K0SDU3"/>
<evidence type="ECO:0000259" key="2">
    <source>
        <dbReference type="Pfam" id="PF02317"/>
    </source>
</evidence>
<sequence length="133" mass="14758">MTTPVEGDSAMTRPTTVSEMSQIMHFLGRDVLGPSSLDTRYVSEDVPYGLVLTVLLGQLVGKPAKLHESGIAILSAMYGLDFMNQNDLLLDLGLMDGRYVLEDFQRMAYSGSFSSEKQHETLERPKARETANR</sequence>
<dbReference type="InterPro" id="IPR013328">
    <property type="entry name" value="6PGD_dom2"/>
</dbReference>
<dbReference type="Pfam" id="PF02317">
    <property type="entry name" value="Octopine_DH"/>
    <property type="match status" value="1"/>
</dbReference>
<dbReference type="InterPro" id="IPR003421">
    <property type="entry name" value="Opine_DH"/>
</dbReference>
<feature type="compositionally biased region" description="Basic and acidic residues" evidence="1">
    <location>
        <begin position="116"/>
        <end position="133"/>
    </location>
</feature>
<keyword evidence="4" id="KW-1185">Reference proteome</keyword>
<dbReference type="InterPro" id="IPR008927">
    <property type="entry name" value="6-PGluconate_DH-like_C_sf"/>
</dbReference>
<proteinExistence type="predicted"/>
<dbReference type="Gene3D" id="1.10.1040.10">
    <property type="entry name" value="N-(1-d-carboxylethyl)-l-norvaline Dehydrogenase, domain 2"/>
    <property type="match status" value="1"/>
</dbReference>
<gene>
    <name evidence="3" type="ORF">THAOC_16231</name>
</gene>
<feature type="domain" description="Opine dehydrogenase" evidence="2">
    <location>
        <begin position="16"/>
        <end position="77"/>
    </location>
</feature>
<dbReference type="OrthoDB" id="4394513at2759"/>
<comment type="caution">
    <text evidence="3">The sequence shown here is derived from an EMBL/GenBank/DDBJ whole genome shotgun (WGS) entry which is preliminary data.</text>
</comment>
<protein>
    <recommendedName>
        <fullName evidence="2">Opine dehydrogenase domain-containing protein</fullName>
    </recommendedName>
</protein>